<dbReference type="Proteomes" id="UP000756132">
    <property type="component" value="Chromosome 9"/>
</dbReference>
<dbReference type="EMBL" id="CP090171">
    <property type="protein sequence ID" value="UJO21424.1"/>
    <property type="molecule type" value="Genomic_DNA"/>
</dbReference>
<sequence length="95" mass="9824">MSDTSVIFDQPDRRDSDTHDTTYNADGDETMSLSPTPPVTNAPNDTIEQPGGSSLTAGPGIAPPIAVQAVSGRDSTSQQSQLQAPALGQGNTQLQ</sequence>
<gene>
    <name evidence="2" type="ORF">CLAFUR5_09562</name>
</gene>
<keyword evidence="3" id="KW-1185">Reference proteome</keyword>
<reference evidence="2" key="2">
    <citation type="journal article" date="2022" name="Microb. Genom.">
        <title>A chromosome-scale genome assembly of the tomato pathogen Cladosporium fulvum reveals a compartmentalized genome architecture and the presence of a dispensable chromosome.</title>
        <authorList>
            <person name="Zaccaron A.Z."/>
            <person name="Chen L.H."/>
            <person name="Samaras A."/>
            <person name="Stergiopoulos I."/>
        </authorList>
    </citation>
    <scope>NUCLEOTIDE SEQUENCE</scope>
    <source>
        <strain evidence="2">Race5_Kim</strain>
    </source>
</reference>
<feature type="region of interest" description="Disordered" evidence="1">
    <location>
        <begin position="1"/>
        <end position="95"/>
    </location>
</feature>
<evidence type="ECO:0000313" key="3">
    <source>
        <dbReference type="Proteomes" id="UP000756132"/>
    </source>
</evidence>
<accession>A0A9Q8PFD8</accession>
<evidence type="ECO:0000313" key="2">
    <source>
        <dbReference type="EMBL" id="UJO21424.1"/>
    </source>
</evidence>
<dbReference type="RefSeq" id="XP_047765790.1">
    <property type="nucleotide sequence ID" value="XM_047908710.1"/>
</dbReference>
<feature type="compositionally biased region" description="Polar residues" evidence="1">
    <location>
        <begin position="41"/>
        <end position="56"/>
    </location>
</feature>
<reference evidence="2" key="1">
    <citation type="submission" date="2021-12" db="EMBL/GenBank/DDBJ databases">
        <authorList>
            <person name="Zaccaron A."/>
            <person name="Stergiopoulos I."/>
        </authorList>
    </citation>
    <scope>NUCLEOTIDE SEQUENCE</scope>
    <source>
        <strain evidence="2">Race5_Kim</strain>
    </source>
</reference>
<feature type="compositionally biased region" description="Basic and acidic residues" evidence="1">
    <location>
        <begin position="10"/>
        <end position="20"/>
    </location>
</feature>
<dbReference type="GeneID" id="71989440"/>
<dbReference type="KEGG" id="ffu:CLAFUR5_09562"/>
<organism evidence="2 3">
    <name type="scientific">Passalora fulva</name>
    <name type="common">Tomato leaf mold</name>
    <name type="synonym">Cladosporium fulvum</name>
    <dbReference type="NCBI Taxonomy" id="5499"/>
    <lineage>
        <taxon>Eukaryota</taxon>
        <taxon>Fungi</taxon>
        <taxon>Dikarya</taxon>
        <taxon>Ascomycota</taxon>
        <taxon>Pezizomycotina</taxon>
        <taxon>Dothideomycetes</taxon>
        <taxon>Dothideomycetidae</taxon>
        <taxon>Mycosphaerellales</taxon>
        <taxon>Mycosphaerellaceae</taxon>
        <taxon>Fulvia</taxon>
    </lineage>
</organism>
<dbReference type="AlphaFoldDB" id="A0A9Q8PFD8"/>
<feature type="compositionally biased region" description="Polar residues" evidence="1">
    <location>
        <begin position="73"/>
        <end position="95"/>
    </location>
</feature>
<evidence type="ECO:0000256" key="1">
    <source>
        <dbReference type="SAM" id="MobiDB-lite"/>
    </source>
</evidence>
<proteinExistence type="predicted"/>
<protein>
    <submittedName>
        <fullName evidence="2">Uncharacterized protein</fullName>
    </submittedName>
</protein>
<name>A0A9Q8PFD8_PASFU</name>